<keyword evidence="1" id="KW-0472">Membrane</keyword>
<accession>A0A931I060</accession>
<evidence type="ECO:0000256" key="1">
    <source>
        <dbReference type="SAM" id="Phobius"/>
    </source>
</evidence>
<gene>
    <name evidence="2" type="ORF">I5731_03680</name>
</gene>
<keyword evidence="1" id="KW-0812">Transmembrane</keyword>
<keyword evidence="1" id="KW-1133">Transmembrane helix</keyword>
<feature type="transmembrane region" description="Helical" evidence="1">
    <location>
        <begin position="75"/>
        <end position="97"/>
    </location>
</feature>
<proteinExistence type="predicted"/>
<feature type="transmembrane region" description="Helical" evidence="1">
    <location>
        <begin position="109"/>
        <end position="133"/>
    </location>
</feature>
<dbReference type="EMBL" id="JADZLT010000040">
    <property type="protein sequence ID" value="MBH0236915.1"/>
    <property type="molecule type" value="Genomic_DNA"/>
</dbReference>
<sequence>MLVEENVQNLTPWIPLMSTIITAIVAPVILAVVQARVEHRRGIAPNIPQGSLGTRTPEAADVDTPAERVRARRNVFWLLLRRLIAGGVSMALCFYGIFLVFEADISDEIWTVLIILLIVLLVTIAVLTIINLFRIVLFGLRYLYVISEH</sequence>
<keyword evidence="3" id="KW-1185">Reference proteome</keyword>
<comment type="caution">
    <text evidence="2">The sequence shown here is derived from an EMBL/GenBank/DDBJ whole genome shotgun (WGS) entry which is preliminary data.</text>
</comment>
<evidence type="ECO:0000313" key="2">
    <source>
        <dbReference type="EMBL" id="MBH0236915.1"/>
    </source>
</evidence>
<dbReference type="Proteomes" id="UP000631694">
    <property type="component" value="Unassembled WGS sequence"/>
</dbReference>
<organism evidence="2 3">
    <name type="scientific">Methylobrevis albus</name>
    <dbReference type="NCBI Taxonomy" id="2793297"/>
    <lineage>
        <taxon>Bacteria</taxon>
        <taxon>Pseudomonadati</taxon>
        <taxon>Pseudomonadota</taxon>
        <taxon>Alphaproteobacteria</taxon>
        <taxon>Hyphomicrobiales</taxon>
        <taxon>Pleomorphomonadaceae</taxon>
        <taxon>Methylobrevis</taxon>
    </lineage>
</organism>
<protein>
    <submittedName>
        <fullName evidence="2">Uncharacterized protein</fullName>
    </submittedName>
</protein>
<reference evidence="2" key="1">
    <citation type="submission" date="2020-12" db="EMBL/GenBank/DDBJ databases">
        <title>Methylobrevis albus sp. nov., isolated from fresh water lack sediment.</title>
        <authorList>
            <person name="Zou Q."/>
        </authorList>
    </citation>
    <scope>NUCLEOTIDE SEQUENCE</scope>
    <source>
        <strain evidence="2">L22</strain>
    </source>
</reference>
<feature type="transmembrane region" description="Helical" evidence="1">
    <location>
        <begin position="12"/>
        <end position="33"/>
    </location>
</feature>
<name>A0A931I060_9HYPH</name>
<dbReference type="AlphaFoldDB" id="A0A931I060"/>
<evidence type="ECO:0000313" key="3">
    <source>
        <dbReference type="Proteomes" id="UP000631694"/>
    </source>
</evidence>
<dbReference type="RefSeq" id="WP_197310004.1">
    <property type="nucleotide sequence ID" value="NZ_JADZLT010000040.1"/>
</dbReference>